<protein>
    <recommendedName>
        <fullName evidence="3">FAD assembly factor SdhE</fullName>
    </recommendedName>
</protein>
<dbReference type="EMBL" id="CAADFR010000044">
    <property type="protein sequence ID" value="VFK39632.1"/>
    <property type="molecule type" value="Genomic_DNA"/>
</dbReference>
<sequence length="82" mass="9636">MNEYAKLEWRCRRGMRELDLLLGRFLKSQYNSLTDVDRDLFTQFLEEPNEKIMACLLGNAIPDDRYTDLIERIRAHGVVAST</sequence>
<dbReference type="Pfam" id="PF03937">
    <property type="entry name" value="Sdh5"/>
    <property type="match status" value="1"/>
</dbReference>
<evidence type="ECO:0000313" key="6">
    <source>
        <dbReference type="EMBL" id="VFK39632.1"/>
    </source>
</evidence>
<evidence type="ECO:0000256" key="5">
    <source>
        <dbReference type="ARBA" id="ARBA00023186"/>
    </source>
</evidence>
<organism evidence="7">
    <name type="scientific">Candidatus Kentrum sp. SD</name>
    <dbReference type="NCBI Taxonomy" id="2126332"/>
    <lineage>
        <taxon>Bacteria</taxon>
        <taxon>Pseudomonadati</taxon>
        <taxon>Pseudomonadota</taxon>
        <taxon>Gammaproteobacteria</taxon>
        <taxon>Candidatus Kentrum</taxon>
    </lineage>
</organism>
<dbReference type="AlphaFoldDB" id="A0A450YTV9"/>
<keyword evidence="4" id="KW-0963">Cytoplasm</keyword>
<evidence type="ECO:0000313" key="8">
    <source>
        <dbReference type="EMBL" id="VFK80749.1"/>
    </source>
</evidence>
<dbReference type="GO" id="GO:0006105">
    <property type="term" value="P:succinate metabolic process"/>
    <property type="evidence" value="ECO:0007669"/>
    <property type="project" value="TreeGrafter"/>
</dbReference>
<evidence type="ECO:0000256" key="4">
    <source>
        <dbReference type="ARBA" id="ARBA00022490"/>
    </source>
</evidence>
<dbReference type="InterPro" id="IPR005631">
    <property type="entry name" value="SDH"/>
</dbReference>
<dbReference type="Gene3D" id="1.10.150.250">
    <property type="entry name" value="Flavinator of succinate dehydrogenase"/>
    <property type="match status" value="1"/>
</dbReference>
<dbReference type="EMBL" id="CAADFU010000046">
    <property type="protein sequence ID" value="VFK44998.1"/>
    <property type="molecule type" value="Genomic_DNA"/>
</dbReference>
<comment type="subcellular location">
    <subcellularLocation>
        <location evidence="1">Cytoplasm</location>
    </subcellularLocation>
</comment>
<evidence type="ECO:0000313" key="7">
    <source>
        <dbReference type="EMBL" id="VFK44998.1"/>
    </source>
</evidence>
<evidence type="ECO:0000256" key="2">
    <source>
        <dbReference type="ARBA" id="ARBA00008571"/>
    </source>
</evidence>
<evidence type="ECO:0000256" key="3">
    <source>
        <dbReference type="ARBA" id="ARBA00019418"/>
    </source>
</evidence>
<accession>A0A450YTV9</accession>
<reference evidence="7" key="1">
    <citation type="submission" date="2019-02" db="EMBL/GenBank/DDBJ databases">
        <authorList>
            <person name="Gruber-Vodicka R. H."/>
            <person name="Seah K. B. B."/>
        </authorList>
    </citation>
    <scope>NUCLEOTIDE SEQUENCE</scope>
    <source>
        <strain evidence="8">BECK_S127</strain>
        <strain evidence="7">BECK_S1320</strain>
        <strain evidence="6">BECK_S1321</strain>
    </source>
</reference>
<gene>
    <name evidence="8" type="ORF">BECKSD772D_GA0070982_11512</name>
    <name evidence="7" type="ORF">BECKSD772E_GA0070983_104624</name>
    <name evidence="6" type="ORF">BECKSD772F_GA0070984_104425</name>
</gene>
<evidence type="ECO:0000256" key="1">
    <source>
        <dbReference type="ARBA" id="ARBA00004496"/>
    </source>
</evidence>
<proteinExistence type="inferred from homology"/>
<dbReference type="PANTHER" id="PTHR39585">
    <property type="entry name" value="FAD ASSEMBLY FACTOR SDHE"/>
    <property type="match status" value="1"/>
</dbReference>
<comment type="similarity">
    <text evidence="2">Belongs to the SdhE FAD assembly factor family.</text>
</comment>
<name>A0A450YTV9_9GAMM</name>
<dbReference type="GO" id="GO:0005737">
    <property type="term" value="C:cytoplasm"/>
    <property type="evidence" value="ECO:0007669"/>
    <property type="project" value="UniProtKB-SubCell"/>
</dbReference>
<dbReference type="EMBL" id="CAADHB010000151">
    <property type="protein sequence ID" value="VFK80749.1"/>
    <property type="molecule type" value="Genomic_DNA"/>
</dbReference>
<dbReference type="InterPro" id="IPR050531">
    <property type="entry name" value="SdhE_FAD_assembly_factor"/>
</dbReference>
<keyword evidence="5" id="KW-0143">Chaperone</keyword>
<dbReference type="SUPFAM" id="SSF109910">
    <property type="entry name" value="YgfY-like"/>
    <property type="match status" value="1"/>
</dbReference>
<dbReference type="InterPro" id="IPR036714">
    <property type="entry name" value="SDH_sf"/>
</dbReference>
<dbReference type="PANTHER" id="PTHR39585:SF1">
    <property type="entry name" value="FAD ASSEMBLY FACTOR SDHE"/>
    <property type="match status" value="1"/>
</dbReference>